<evidence type="ECO:0000256" key="11">
    <source>
        <dbReference type="ARBA" id="ARBA00023098"/>
    </source>
</evidence>
<keyword evidence="13" id="KW-0325">Glycoprotein</keyword>
<comment type="similarity">
    <text evidence="4 22">Belongs to the diacylglycerol acyltransferase family.</text>
</comment>
<feature type="region of interest" description="Disordered" evidence="23">
    <location>
        <begin position="55"/>
        <end position="82"/>
    </location>
</feature>
<dbReference type="GO" id="GO:0005789">
    <property type="term" value="C:endoplasmic reticulum membrane"/>
    <property type="evidence" value="ECO:0007669"/>
    <property type="project" value="UniProtKB-SubCell"/>
</dbReference>
<evidence type="ECO:0000256" key="17">
    <source>
        <dbReference type="ARBA" id="ARBA00043685"/>
    </source>
</evidence>
<dbReference type="InParanoid" id="A0A2Y9MSV5"/>
<evidence type="ECO:0000256" key="20">
    <source>
        <dbReference type="ARBA" id="ARBA00047737"/>
    </source>
</evidence>
<evidence type="ECO:0000256" key="6">
    <source>
        <dbReference type="ARBA" id="ARBA00022679"/>
    </source>
</evidence>
<reference evidence="25" key="1">
    <citation type="submission" date="2025-08" db="UniProtKB">
        <authorList>
            <consortium name="RefSeq"/>
        </authorList>
    </citation>
    <scope>IDENTIFICATION</scope>
    <source>
        <tissue evidence="25">Blood</tissue>
    </source>
</reference>
<evidence type="ECO:0000256" key="16">
    <source>
        <dbReference type="ARBA" id="ARBA00043663"/>
    </source>
</evidence>
<dbReference type="EC" id="2.3.1.-" evidence="22"/>
<dbReference type="FunCoup" id="A0A2Y9MSV5">
    <property type="interactions" value="192"/>
</dbReference>
<evidence type="ECO:0000256" key="12">
    <source>
        <dbReference type="ARBA" id="ARBA00023136"/>
    </source>
</evidence>
<feature type="compositionally biased region" description="Low complexity" evidence="23">
    <location>
        <begin position="71"/>
        <end position="82"/>
    </location>
</feature>
<dbReference type="STRING" id="9749.A0A2Y9MSV5"/>
<dbReference type="PANTHER" id="PTHR12317:SF26">
    <property type="entry name" value="2-ACYLGLYCEROL O-ACYLTRANSFERASE 1"/>
    <property type="match status" value="1"/>
</dbReference>
<feature type="region of interest" description="Disordered" evidence="23">
    <location>
        <begin position="1"/>
        <end position="41"/>
    </location>
</feature>
<evidence type="ECO:0000256" key="19">
    <source>
        <dbReference type="ARBA" id="ARBA00043704"/>
    </source>
</evidence>
<dbReference type="Proteomes" id="UP000248483">
    <property type="component" value="Unplaced"/>
</dbReference>
<evidence type="ECO:0000256" key="21">
    <source>
        <dbReference type="ARBA" id="ARBA00049073"/>
    </source>
</evidence>
<evidence type="ECO:0000256" key="3">
    <source>
        <dbReference type="ARBA" id="ARBA00005189"/>
    </source>
</evidence>
<evidence type="ECO:0000256" key="4">
    <source>
        <dbReference type="ARBA" id="ARBA00005420"/>
    </source>
</evidence>
<name>A0A2Y9MSV5_DELLE</name>
<comment type="catalytic activity">
    <reaction evidence="18">
        <text>a 1-acylglycerol + an acyl-CoA = a 1,2-diacylglycerol + CoA</text>
        <dbReference type="Rhea" id="RHEA:39943"/>
        <dbReference type="ChEBI" id="CHEBI:35759"/>
        <dbReference type="ChEBI" id="CHEBI:49172"/>
        <dbReference type="ChEBI" id="CHEBI:57287"/>
        <dbReference type="ChEBI" id="CHEBI:58342"/>
    </reaction>
    <physiologicalReaction direction="left-to-right" evidence="18">
        <dbReference type="Rhea" id="RHEA:39944"/>
    </physiologicalReaction>
</comment>
<evidence type="ECO:0000256" key="2">
    <source>
        <dbReference type="ARBA" id="ARBA00004771"/>
    </source>
</evidence>
<evidence type="ECO:0000256" key="9">
    <source>
        <dbReference type="ARBA" id="ARBA00022824"/>
    </source>
</evidence>
<dbReference type="GO" id="GO:0004144">
    <property type="term" value="F:diacylglycerol O-acyltransferase activity"/>
    <property type="evidence" value="ECO:0007669"/>
    <property type="project" value="TreeGrafter"/>
</dbReference>
<comment type="catalytic activity">
    <reaction evidence="20">
        <text>a 3-acyl-sn-glycerol + an acyl-CoA = a 1,3-diacyl-sn-glycerol + CoA</text>
        <dbReference type="Rhea" id="RHEA:77555"/>
        <dbReference type="ChEBI" id="CHEBI:57287"/>
        <dbReference type="ChEBI" id="CHEBI:58342"/>
        <dbReference type="ChEBI" id="CHEBI:64760"/>
        <dbReference type="ChEBI" id="CHEBI:77272"/>
    </reaction>
    <physiologicalReaction direction="left-to-right" evidence="20">
        <dbReference type="Rhea" id="RHEA:77556"/>
    </physiologicalReaction>
</comment>
<dbReference type="GO" id="GO:0003846">
    <property type="term" value="F:2-acylglycerol O-acyltransferase activity"/>
    <property type="evidence" value="ECO:0007669"/>
    <property type="project" value="UniProtKB-EC"/>
</dbReference>
<evidence type="ECO:0000256" key="23">
    <source>
        <dbReference type="SAM" id="MobiDB-lite"/>
    </source>
</evidence>
<comment type="subcellular location">
    <subcellularLocation>
        <location evidence="1 22">Endoplasmic reticulum membrane</location>
        <topology evidence="1 22">Multi-pass membrane protein</topology>
    </subcellularLocation>
</comment>
<comment type="pathway">
    <text evidence="2">Glycerolipid metabolism; triacylglycerol biosynthesis.</text>
</comment>
<evidence type="ECO:0000256" key="1">
    <source>
        <dbReference type="ARBA" id="ARBA00004477"/>
    </source>
</evidence>
<keyword evidence="11" id="KW-0443">Lipid metabolism</keyword>
<evidence type="ECO:0000313" key="25">
    <source>
        <dbReference type="RefSeq" id="XP_022424026.1"/>
    </source>
</evidence>
<evidence type="ECO:0000256" key="8">
    <source>
        <dbReference type="ARBA" id="ARBA00022798"/>
    </source>
</evidence>
<dbReference type="GO" id="GO:0019432">
    <property type="term" value="P:triglyceride biosynthetic process"/>
    <property type="evidence" value="ECO:0007669"/>
    <property type="project" value="TreeGrafter"/>
</dbReference>
<comment type="caution">
    <text evidence="22">Lacks conserved residue(s) required for the propagation of feature annotation.</text>
</comment>
<comment type="catalytic activity">
    <reaction evidence="16">
        <text>a 2-acylglycerol + an acyl-CoA = a 2,3-diacyl-sn-glycerol + CoA</text>
        <dbReference type="Rhea" id="RHEA:38467"/>
        <dbReference type="ChEBI" id="CHEBI:17389"/>
        <dbReference type="ChEBI" id="CHEBI:57287"/>
        <dbReference type="ChEBI" id="CHEBI:58342"/>
        <dbReference type="ChEBI" id="CHEBI:75524"/>
    </reaction>
    <physiologicalReaction direction="left-to-right" evidence="16">
        <dbReference type="Rhea" id="RHEA:38468"/>
    </physiologicalReaction>
</comment>
<dbReference type="CDD" id="cd07987">
    <property type="entry name" value="LPLAT_MGAT-like"/>
    <property type="match status" value="1"/>
</dbReference>
<evidence type="ECO:0000256" key="5">
    <source>
        <dbReference type="ARBA" id="ARBA00022516"/>
    </source>
</evidence>
<dbReference type="GO" id="GO:0006651">
    <property type="term" value="P:diacylglycerol biosynthetic process"/>
    <property type="evidence" value="ECO:0007669"/>
    <property type="project" value="TreeGrafter"/>
</dbReference>
<evidence type="ECO:0000256" key="13">
    <source>
        <dbReference type="ARBA" id="ARBA00023180"/>
    </source>
</evidence>
<keyword evidence="24" id="KW-1185">Reference proteome</keyword>
<dbReference type="CTD" id="116255"/>
<sequence length="419" mass="47653">MRPGRQSCSRARARDWQPAASSLSPGAPSHPRLSPVRAHSGAVAASSAPGCRALGRQAAHTRQAPRSSEVPGGSARRSPRSGRAMKVEFAPLNIPLARRLQTAAVLQWVLSFLLLAQVCLGVIVFLIIYNYWFLYIPYLTWLYFDWQTPEQGGRRSDWVRSWTIWRYFKDYFPIHLIKTWDLNPSHNYIFGFHPHGVLVAGAFGNFCTNYSNFKELFPGLTAYLHVLPFWFRCPLFREYLMSSGPVSVSRRSVSHVLSKEGGGNISVIVLGGAEESLDAHPGKFTLFIRQRKGFVKIALTHGAYLVPVFSFGENELFKQVSNPEGSWLRAVQEKLQKIMGFALPLFHARGIFQYNFGLMPYRKPIHTVVGRPIPVRQTLHPTPEQIEELHQTYMDELRKLFEEHKGKYGIPENETLIFR</sequence>
<proteinExistence type="inferred from homology"/>
<evidence type="ECO:0000313" key="24">
    <source>
        <dbReference type="Proteomes" id="UP000248483"/>
    </source>
</evidence>
<evidence type="ECO:0000256" key="7">
    <source>
        <dbReference type="ARBA" id="ARBA00022692"/>
    </source>
</evidence>
<accession>A0A2Y9MSV5</accession>
<gene>
    <name evidence="25" type="primary">MOGAT1</name>
</gene>
<feature type="transmembrane region" description="Helical" evidence="22">
    <location>
        <begin position="108"/>
        <end position="132"/>
    </location>
</feature>
<keyword evidence="6 22" id="KW-0808">Transferase</keyword>
<comment type="catalytic activity">
    <reaction evidence="15">
        <text>a 2-acylglycerol + an acyl-CoA = a 1,2-diacyl-sn-glycerol + CoA</text>
        <dbReference type="Rhea" id="RHEA:32947"/>
        <dbReference type="ChEBI" id="CHEBI:17389"/>
        <dbReference type="ChEBI" id="CHEBI:17815"/>
        <dbReference type="ChEBI" id="CHEBI:57287"/>
        <dbReference type="ChEBI" id="CHEBI:58342"/>
    </reaction>
    <physiologicalReaction direction="left-to-right" evidence="15">
        <dbReference type="Rhea" id="RHEA:32948"/>
    </physiologicalReaction>
</comment>
<evidence type="ECO:0000256" key="18">
    <source>
        <dbReference type="ARBA" id="ARBA00043696"/>
    </source>
</evidence>
<keyword evidence="7 22" id="KW-0812">Transmembrane</keyword>
<evidence type="ECO:0000256" key="15">
    <source>
        <dbReference type="ARBA" id="ARBA00043656"/>
    </source>
</evidence>
<evidence type="ECO:0000256" key="14">
    <source>
        <dbReference type="ARBA" id="ARBA00023315"/>
    </source>
</evidence>
<dbReference type="GeneID" id="111172101"/>
<comment type="catalytic activity">
    <reaction evidence="19">
        <text>a 2-acylglycerol + an acyl-CoA = a 1,2-diacylglycerol + CoA</text>
        <dbReference type="Rhea" id="RHEA:16741"/>
        <dbReference type="ChEBI" id="CHEBI:17389"/>
        <dbReference type="ChEBI" id="CHEBI:49172"/>
        <dbReference type="ChEBI" id="CHEBI:57287"/>
        <dbReference type="ChEBI" id="CHEBI:58342"/>
        <dbReference type="EC" id="2.3.1.22"/>
    </reaction>
    <physiologicalReaction direction="left-to-right" evidence="19">
        <dbReference type="Rhea" id="RHEA:16742"/>
    </physiologicalReaction>
</comment>
<feature type="compositionally biased region" description="Low complexity" evidence="23">
    <location>
        <begin position="18"/>
        <end position="31"/>
    </location>
</feature>
<dbReference type="GO" id="GO:0006071">
    <property type="term" value="P:glycerol metabolic process"/>
    <property type="evidence" value="ECO:0007669"/>
    <property type="project" value="UniProtKB-KW"/>
</dbReference>
<dbReference type="Pfam" id="PF03982">
    <property type="entry name" value="DAGAT"/>
    <property type="match status" value="1"/>
</dbReference>
<dbReference type="InterPro" id="IPR007130">
    <property type="entry name" value="DAGAT"/>
</dbReference>
<dbReference type="PANTHER" id="PTHR12317">
    <property type="entry name" value="DIACYLGLYCEROL O-ACYLTRANSFERASE"/>
    <property type="match status" value="1"/>
</dbReference>
<organism evidence="24 25">
    <name type="scientific">Delphinapterus leucas</name>
    <name type="common">Beluga whale</name>
    <dbReference type="NCBI Taxonomy" id="9749"/>
    <lineage>
        <taxon>Eukaryota</taxon>
        <taxon>Metazoa</taxon>
        <taxon>Chordata</taxon>
        <taxon>Craniata</taxon>
        <taxon>Vertebrata</taxon>
        <taxon>Euteleostomi</taxon>
        <taxon>Mammalia</taxon>
        <taxon>Eutheria</taxon>
        <taxon>Laurasiatheria</taxon>
        <taxon>Artiodactyla</taxon>
        <taxon>Whippomorpha</taxon>
        <taxon>Cetacea</taxon>
        <taxon>Odontoceti</taxon>
        <taxon>Monodontidae</taxon>
        <taxon>Delphinapterus</taxon>
    </lineage>
</organism>
<comment type="pathway">
    <text evidence="3">Lipid metabolism.</text>
</comment>
<keyword evidence="8" id="KW-0319">Glycerol metabolism</keyword>
<evidence type="ECO:0000256" key="10">
    <source>
        <dbReference type="ARBA" id="ARBA00022989"/>
    </source>
</evidence>
<evidence type="ECO:0000256" key="22">
    <source>
        <dbReference type="RuleBase" id="RU367023"/>
    </source>
</evidence>
<comment type="catalytic activity">
    <reaction evidence="17">
        <text>a 1-acylglycerol + an acyl-CoA = a 1,3-diacylglycerol + CoA</text>
        <dbReference type="Rhea" id="RHEA:77571"/>
        <dbReference type="ChEBI" id="CHEBI:35759"/>
        <dbReference type="ChEBI" id="CHEBI:47777"/>
        <dbReference type="ChEBI" id="CHEBI:57287"/>
        <dbReference type="ChEBI" id="CHEBI:58342"/>
    </reaction>
    <physiologicalReaction direction="left-to-right" evidence="17">
        <dbReference type="Rhea" id="RHEA:77572"/>
    </physiologicalReaction>
</comment>
<keyword evidence="12 22" id="KW-0472">Membrane</keyword>
<dbReference type="AlphaFoldDB" id="A0A2Y9MSV5"/>
<keyword evidence="5" id="KW-0444">Lipid biosynthesis</keyword>
<comment type="catalytic activity">
    <reaction evidence="21">
        <text>a 1-acyl-sn-glycerol + an acyl-CoA = a 1,3-diacyl-sn-glycerol + CoA</text>
        <dbReference type="Rhea" id="RHEA:77559"/>
        <dbReference type="ChEBI" id="CHEBI:57287"/>
        <dbReference type="ChEBI" id="CHEBI:58342"/>
        <dbReference type="ChEBI" id="CHEBI:64683"/>
        <dbReference type="ChEBI" id="CHEBI:77272"/>
    </reaction>
    <physiologicalReaction direction="left-to-right" evidence="21">
        <dbReference type="Rhea" id="RHEA:77560"/>
    </physiologicalReaction>
</comment>
<keyword evidence="14" id="KW-0012">Acyltransferase</keyword>
<protein>
    <recommendedName>
        <fullName evidence="22">Acyltransferase</fullName>
        <ecNumber evidence="22">2.3.1.-</ecNumber>
    </recommendedName>
</protein>
<keyword evidence="9 22" id="KW-0256">Endoplasmic reticulum</keyword>
<keyword evidence="10 22" id="KW-1133">Transmembrane helix</keyword>
<dbReference type="KEGG" id="dle:111172101"/>
<dbReference type="RefSeq" id="XP_022424026.1">
    <property type="nucleotide sequence ID" value="XM_022568318.1"/>
</dbReference>